<dbReference type="Gene3D" id="2.120.10.30">
    <property type="entry name" value="TolB, C-terminal domain"/>
    <property type="match status" value="1"/>
</dbReference>
<dbReference type="EC" id="3.1.1.17" evidence="7"/>
<comment type="catalytic activity">
    <reaction evidence="1">
        <text>D-glucono-1,5-lactone + H2O = D-gluconate + H(+)</text>
        <dbReference type="Rhea" id="RHEA:10440"/>
        <dbReference type="ChEBI" id="CHEBI:15377"/>
        <dbReference type="ChEBI" id="CHEBI:15378"/>
        <dbReference type="ChEBI" id="CHEBI:16217"/>
        <dbReference type="ChEBI" id="CHEBI:18391"/>
        <dbReference type="EC" id="3.1.1.17"/>
    </reaction>
</comment>
<dbReference type="PANTHER" id="PTHR10907">
    <property type="entry name" value="REGUCALCIN"/>
    <property type="match status" value="1"/>
</dbReference>
<feature type="domain" description="SMP-30/Gluconolactonase/LRE-like region" evidence="17">
    <location>
        <begin position="43"/>
        <end position="322"/>
    </location>
</feature>
<dbReference type="EMBL" id="KQ414619">
    <property type="protein sequence ID" value="KOC67711.1"/>
    <property type="molecule type" value="Genomic_DNA"/>
</dbReference>
<dbReference type="SUPFAM" id="SSF63829">
    <property type="entry name" value="Calcium-dependent phosphotriesterase"/>
    <property type="match status" value="1"/>
</dbReference>
<evidence type="ECO:0000256" key="9">
    <source>
        <dbReference type="ARBA" id="ARBA00022490"/>
    </source>
</evidence>
<evidence type="ECO:0000256" key="2">
    <source>
        <dbReference type="ARBA" id="ARBA00001913"/>
    </source>
</evidence>
<evidence type="ECO:0000256" key="3">
    <source>
        <dbReference type="ARBA" id="ARBA00001936"/>
    </source>
</evidence>
<comment type="subcellular location">
    <subcellularLocation>
        <location evidence="5">Cytoplasm</location>
    </subcellularLocation>
</comment>
<protein>
    <recommendedName>
        <fullName evidence="8">Regucalcin</fullName>
        <ecNumber evidence="7">3.1.1.17</ecNumber>
    </recommendedName>
    <alternativeName>
        <fullName evidence="13">Gluconolactonase</fullName>
    </alternativeName>
</protein>
<feature type="binding site" evidence="15">
    <location>
        <position position="136"/>
    </location>
    <ligand>
        <name>substrate</name>
    </ligand>
</feature>
<evidence type="ECO:0000256" key="13">
    <source>
        <dbReference type="ARBA" id="ARBA00032464"/>
    </source>
</evidence>
<evidence type="ECO:0000256" key="11">
    <source>
        <dbReference type="ARBA" id="ARBA00022801"/>
    </source>
</evidence>
<comment type="cofactor">
    <cofactor evidence="2">
        <name>Ca(2+)</name>
        <dbReference type="ChEBI" id="CHEBI:29108"/>
    </cofactor>
</comment>
<comment type="cofactor">
    <cofactor evidence="15">
        <name>Zn(2+)</name>
        <dbReference type="ChEBI" id="CHEBI:29105"/>
    </cofactor>
    <text evidence="15">Binds 1 divalent metal cation per subunit.</text>
</comment>
<dbReference type="InterPro" id="IPR011042">
    <property type="entry name" value="6-blade_b-propeller_TolB-like"/>
</dbReference>
<evidence type="ECO:0000256" key="15">
    <source>
        <dbReference type="PIRSR" id="PIRSR605511-2"/>
    </source>
</evidence>
<evidence type="ECO:0000256" key="4">
    <source>
        <dbReference type="ARBA" id="ARBA00001946"/>
    </source>
</evidence>
<dbReference type="STRING" id="597456.A0A0L7RAD2"/>
<keyword evidence="19" id="KW-1185">Reference proteome</keyword>
<comment type="similarity">
    <text evidence="6">Belongs to the SMP-30/CGR1 family.</text>
</comment>
<feature type="binding site" evidence="15">
    <location>
        <position position="44"/>
    </location>
    <ligand>
        <name>a divalent metal cation</name>
        <dbReference type="ChEBI" id="CHEBI:60240"/>
    </ligand>
</feature>
<keyword evidence="10 15" id="KW-0479">Metal-binding</keyword>
<dbReference type="InterPro" id="IPR005511">
    <property type="entry name" value="SMP-30"/>
</dbReference>
<name>A0A0L7RAD2_9HYME</name>
<evidence type="ECO:0000313" key="19">
    <source>
        <dbReference type="Proteomes" id="UP000053825"/>
    </source>
</evidence>
<evidence type="ECO:0000256" key="14">
    <source>
        <dbReference type="PIRSR" id="PIRSR605511-1"/>
    </source>
</evidence>
<evidence type="ECO:0000256" key="7">
    <source>
        <dbReference type="ARBA" id="ARBA00013227"/>
    </source>
</evidence>
<keyword evidence="11" id="KW-0378">Hydrolase</keyword>
<dbReference type="PRINTS" id="PR01791">
    <property type="entry name" value="REGUCALCIN"/>
</dbReference>
<keyword evidence="12" id="KW-0106">Calcium</keyword>
<sequence length="358" mass="39484">MRGLLFLELCLVFFVPIRVASTTKQNNHTELVIEPIVGQFIHSEGPHWDHRTQTLYFVDIEAQNICRFAPATKDLACIYIENGPVGYAIPVEGEHDKLIAGSGTDFILVSWNGQNNNTKSLPETLAIVDLDRKGTRWNDGKVDSSGRFWGGWLKIIYLLKESIGLIINKKISIGTIGPEVNDVVISNQASLYRIDSDLKPKKTLSPVTNSNGLAWNKQNNKFYYIDTPTLKVAAFDYEPTNGTISNKTIAFDLQKNNVSGLPDGMTIDTDGNLWVALYSGGGVVNVNPYTGEILRFVELPVKKVTSCTFGGSLLDTLFVTTSSRDLTKEEQVEQPHAGYVFAVRGLGVHGLVANSFKV</sequence>
<keyword evidence="16" id="KW-0732">Signal</keyword>
<dbReference type="GO" id="GO:0004341">
    <property type="term" value="F:gluconolactonase activity"/>
    <property type="evidence" value="ECO:0007669"/>
    <property type="project" value="UniProtKB-EC"/>
</dbReference>
<dbReference type="InterPro" id="IPR013658">
    <property type="entry name" value="SGL"/>
</dbReference>
<evidence type="ECO:0000256" key="6">
    <source>
        <dbReference type="ARBA" id="ARBA00008853"/>
    </source>
</evidence>
<evidence type="ECO:0000313" key="18">
    <source>
        <dbReference type="EMBL" id="KOC67711.1"/>
    </source>
</evidence>
<dbReference type="PANTHER" id="PTHR10907:SF47">
    <property type="entry name" value="REGUCALCIN"/>
    <property type="match status" value="1"/>
</dbReference>
<keyword evidence="9" id="KW-0963">Cytoplasm</keyword>
<feature type="chain" id="PRO_5005575153" description="Regucalcin" evidence="16">
    <location>
        <begin position="23"/>
        <end position="358"/>
    </location>
</feature>
<dbReference type="GO" id="GO:0030234">
    <property type="term" value="F:enzyme regulator activity"/>
    <property type="evidence" value="ECO:0007669"/>
    <property type="project" value="InterPro"/>
</dbReference>
<evidence type="ECO:0000256" key="16">
    <source>
        <dbReference type="SAM" id="SignalP"/>
    </source>
</evidence>
<keyword evidence="15" id="KW-0862">Zinc</keyword>
<dbReference type="GO" id="GO:0005509">
    <property type="term" value="F:calcium ion binding"/>
    <property type="evidence" value="ECO:0007669"/>
    <property type="project" value="InterPro"/>
</dbReference>
<organism evidence="18 19">
    <name type="scientific">Habropoda laboriosa</name>
    <dbReference type="NCBI Taxonomy" id="597456"/>
    <lineage>
        <taxon>Eukaryota</taxon>
        <taxon>Metazoa</taxon>
        <taxon>Ecdysozoa</taxon>
        <taxon>Arthropoda</taxon>
        <taxon>Hexapoda</taxon>
        <taxon>Insecta</taxon>
        <taxon>Pterygota</taxon>
        <taxon>Neoptera</taxon>
        <taxon>Endopterygota</taxon>
        <taxon>Hymenoptera</taxon>
        <taxon>Apocrita</taxon>
        <taxon>Aculeata</taxon>
        <taxon>Apoidea</taxon>
        <taxon>Anthophila</taxon>
        <taxon>Apidae</taxon>
        <taxon>Habropoda</taxon>
    </lineage>
</organism>
<dbReference type="Pfam" id="PF08450">
    <property type="entry name" value="SGL"/>
    <property type="match status" value="1"/>
</dbReference>
<feature type="binding site" evidence="15">
    <location>
        <position position="263"/>
    </location>
    <ligand>
        <name>a divalent metal cation</name>
        <dbReference type="ChEBI" id="CHEBI:60240"/>
    </ligand>
</feature>
<proteinExistence type="inferred from homology"/>
<dbReference type="AlphaFoldDB" id="A0A0L7RAD2"/>
<comment type="cofactor">
    <cofactor evidence="4">
        <name>Mg(2+)</name>
        <dbReference type="ChEBI" id="CHEBI:18420"/>
    </cofactor>
</comment>
<feature type="signal peptide" evidence="16">
    <location>
        <begin position="1"/>
        <end position="22"/>
    </location>
</feature>
<reference evidence="18 19" key="1">
    <citation type="submission" date="2015-07" db="EMBL/GenBank/DDBJ databases">
        <title>The genome of Habropoda laboriosa.</title>
        <authorList>
            <person name="Pan H."/>
            <person name="Kapheim K."/>
        </authorList>
    </citation>
    <scope>NUCLEOTIDE SEQUENCE [LARGE SCALE GENOMIC DNA]</scope>
    <source>
        <strain evidence="18">0110345459</strain>
    </source>
</reference>
<dbReference type="Proteomes" id="UP000053825">
    <property type="component" value="Unassembled WGS sequence"/>
</dbReference>
<gene>
    <name evidence="18" type="ORF">WH47_11112</name>
</gene>
<evidence type="ECO:0000256" key="5">
    <source>
        <dbReference type="ARBA" id="ARBA00004496"/>
    </source>
</evidence>
<evidence type="ECO:0000259" key="17">
    <source>
        <dbReference type="Pfam" id="PF08450"/>
    </source>
</evidence>
<evidence type="ECO:0000256" key="12">
    <source>
        <dbReference type="ARBA" id="ARBA00022837"/>
    </source>
</evidence>
<evidence type="ECO:0000256" key="1">
    <source>
        <dbReference type="ARBA" id="ARBA00001589"/>
    </source>
</evidence>
<feature type="binding site" evidence="15">
    <location>
        <position position="211"/>
    </location>
    <ligand>
        <name>a divalent metal cation</name>
        <dbReference type="ChEBI" id="CHEBI:60240"/>
    </ligand>
</feature>
<dbReference type="PRINTS" id="PR01790">
    <property type="entry name" value="SMP30FAMILY"/>
</dbReference>
<dbReference type="GO" id="GO:0005737">
    <property type="term" value="C:cytoplasm"/>
    <property type="evidence" value="ECO:0007669"/>
    <property type="project" value="UniProtKB-SubCell"/>
</dbReference>
<dbReference type="OrthoDB" id="423498at2759"/>
<dbReference type="GO" id="GO:0019853">
    <property type="term" value="P:L-ascorbic acid biosynthetic process"/>
    <property type="evidence" value="ECO:0007669"/>
    <property type="project" value="TreeGrafter"/>
</dbReference>
<accession>A0A0L7RAD2</accession>
<comment type="cofactor">
    <cofactor evidence="3">
        <name>Mn(2+)</name>
        <dbReference type="ChEBI" id="CHEBI:29035"/>
    </cofactor>
</comment>
<feature type="binding site" evidence="15">
    <location>
        <position position="138"/>
    </location>
    <ligand>
        <name>substrate</name>
    </ligand>
</feature>
<evidence type="ECO:0000256" key="10">
    <source>
        <dbReference type="ARBA" id="ARBA00022723"/>
    </source>
</evidence>
<evidence type="ECO:0000256" key="8">
    <source>
        <dbReference type="ARBA" id="ARBA00016808"/>
    </source>
</evidence>
<dbReference type="InterPro" id="IPR008367">
    <property type="entry name" value="Regucalcin"/>
</dbReference>
<feature type="active site" description="Proton donor/acceptor" evidence="14">
    <location>
        <position position="263"/>
    </location>
</feature>